<evidence type="ECO:0000313" key="2">
    <source>
        <dbReference type="Proteomes" id="UP000002608"/>
    </source>
</evidence>
<dbReference type="HOGENOM" id="CLU_3173128_0_0_6"/>
<accession>A8H3R9</accession>
<protein>
    <submittedName>
        <fullName evidence="1">Uncharacterized protein</fullName>
    </submittedName>
</protein>
<evidence type="ECO:0000313" key="1">
    <source>
        <dbReference type="EMBL" id="ABV87206.1"/>
    </source>
</evidence>
<dbReference type="KEGG" id="spl:Spea_1883"/>
<name>A8H3R9_SHEPA</name>
<dbReference type="AlphaFoldDB" id="A8H3R9"/>
<dbReference type="RefSeq" id="WP_012155126.1">
    <property type="nucleotide sequence ID" value="NC_009901.1"/>
</dbReference>
<reference evidence="1 2" key="1">
    <citation type="submission" date="2007-10" db="EMBL/GenBank/DDBJ databases">
        <title>Complete sequence of Shewanella pealeana ATCC 700345.</title>
        <authorList>
            <consortium name="US DOE Joint Genome Institute"/>
            <person name="Copeland A."/>
            <person name="Lucas S."/>
            <person name="Lapidus A."/>
            <person name="Barry K."/>
            <person name="Glavina del Rio T."/>
            <person name="Dalin E."/>
            <person name="Tice H."/>
            <person name="Pitluck S."/>
            <person name="Chertkov O."/>
            <person name="Brettin T."/>
            <person name="Bruce D."/>
            <person name="Detter J.C."/>
            <person name="Han C."/>
            <person name="Schmutz J."/>
            <person name="Larimer F."/>
            <person name="Land M."/>
            <person name="Hauser L."/>
            <person name="Kyrpides N."/>
            <person name="Kim E."/>
            <person name="Zhao J.-S.Z."/>
            <person name="Manno D."/>
            <person name="Hawari J."/>
            <person name="Richardson P."/>
        </authorList>
    </citation>
    <scope>NUCLEOTIDE SEQUENCE [LARGE SCALE GENOMIC DNA]</scope>
    <source>
        <strain evidence="2">ATCC 700345 / ANG-SQ1</strain>
    </source>
</reference>
<keyword evidence="2" id="KW-1185">Reference proteome</keyword>
<dbReference type="Proteomes" id="UP000002608">
    <property type="component" value="Chromosome"/>
</dbReference>
<sequence length="47" mass="5428">MKFPLGWMCVEKLLTSDANVPMLYIHQSGLPANATMLPRYQRKYGKE</sequence>
<organism evidence="1 2">
    <name type="scientific">Shewanella pealeana (strain ATCC 700345 / ANG-SQ1)</name>
    <dbReference type="NCBI Taxonomy" id="398579"/>
    <lineage>
        <taxon>Bacteria</taxon>
        <taxon>Pseudomonadati</taxon>
        <taxon>Pseudomonadota</taxon>
        <taxon>Gammaproteobacteria</taxon>
        <taxon>Alteromonadales</taxon>
        <taxon>Shewanellaceae</taxon>
        <taxon>Shewanella</taxon>
    </lineage>
</organism>
<dbReference type="EMBL" id="CP000851">
    <property type="protein sequence ID" value="ABV87206.1"/>
    <property type="molecule type" value="Genomic_DNA"/>
</dbReference>
<proteinExistence type="predicted"/>
<gene>
    <name evidence="1" type="ordered locus">Spea_1883</name>
</gene>